<accession>A0AAJ1R5E2</accession>
<dbReference type="RefSeq" id="WP_214590030.1">
    <property type="nucleotide sequence ID" value="NZ_JAUHGV010000015.1"/>
</dbReference>
<dbReference type="Pfam" id="PF20041">
    <property type="entry name" value="DUF6443"/>
    <property type="match status" value="1"/>
</dbReference>
<organism evidence="3 4">
    <name type="scientific">Chryseobacterium gambrini</name>
    <dbReference type="NCBI Taxonomy" id="373672"/>
    <lineage>
        <taxon>Bacteria</taxon>
        <taxon>Pseudomonadati</taxon>
        <taxon>Bacteroidota</taxon>
        <taxon>Flavobacteriia</taxon>
        <taxon>Flavobacteriales</taxon>
        <taxon>Weeksellaceae</taxon>
        <taxon>Chryseobacterium group</taxon>
        <taxon>Chryseobacterium</taxon>
    </lineage>
</organism>
<feature type="chain" id="PRO_5042584548" evidence="1">
    <location>
        <begin position="20"/>
        <end position="1176"/>
    </location>
</feature>
<proteinExistence type="predicted"/>
<evidence type="ECO:0000313" key="3">
    <source>
        <dbReference type="EMBL" id="MDN4013390.1"/>
    </source>
</evidence>
<feature type="signal peptide" evidence="1">
    <location>
        <begin position="1"/>
        <end position="19"/>
    </location>
</feature>
<name>A0AAJ1R5E2_9FLAO</name>
<dbReference type="AlphaFoldDB" id="A0AAJ1R5E2"/>
<comment type="caution">
    <text evidence="3">The sequence shown here is derived from an EMBL/GenBank/DDBJ whole genome shotgun (WGS) entry which is preliminary data.</text>
</comment>
<keyword evidence="1" id="KW-0732">Signal</keyword>
<feature type="domain" description="DUF6443" evidence="2">
    <location>
        <begin position="36"/>
        <end position="147"/>
    </location>
</feature>
<dbReference type="Gene3D" id="2.180.10.10">
    <property type="entry name" value="RHS repeat-associated core"/>
    <property type="match status" value="1"/>
</dbReference>
<dbReference type="EMBL" id="JAUHGV010000015">
    <property type="protein sequence ID" value="MDN4013390.1"/>
    <property type="molecule type" value="Genomic_DNA"/>
</dbReference>
<dbReference type="InterPro" id="IPR045619">
    <property type="entry name" value="DUF6443"/>
</dbReference>
<reference evidence="3" key="1">
    <citation type="submission" date="2023-06" db="EMBL/GenBank/DDBJ databases">
        <title>Two Chryseobacterium gambrini strains from China.</title>
        <authorList>
            <person name="Zeng J."/>
            <person name="Wu Y."/>
        </authorList>
    </citation>
    <scope>NUCLEOTIDE SEQUENCE</scope>
    <source>
        <strain evidence="3">SQ219</strain>
    </source>
</reference>
<evidence type="ECO:0000313" key="4">
    <source>
        <dbReference type="Proteomes" id="UP001225933"/>
    </source>
</evidence>
<dbReference type="Proteomes" id="UP001225933">
    <property type="component" value="Unassembled WGS sequence"/>
</dbReference>
<gene>
    <name evidence="3" type="ORF">QX233_13015</name>
</gene>
<dbReference type="NCBIfam" id="TIGR03696">
    <property type="entry name" value="Rhs_assc_core"/>
    <property type="match status" value="1"/>
</dbReference>
<sequence>MKKSFNIFSLLFVAGLSYAQTTGLSTDHNFIYTKNCLNEDCSRKTEAVQYSDGLGRAKQVISIKASPSGKDIVIPSEYDSFGRQLRSYLPVPQTGTQNGAIYTDPKANAAQAYGSDPYFYSESVQENAPGGKLLSQRKPGSDYLGHSVQYGYGVNAADEVKKYTVTTSWLNGATSNVVTPAGNYGAGELMKTSVTDEDGHQTTEYKNGKGQTVLVKKQNTETYYLYNKYGQLAYVIPPLAASQPLTGTVLDELCYQYRYDSRSRQVEKKLPGKGWEYIVYDTQDRVLMTQDANMGASRQWLFTKYDRFGRTVYTGIFTSAQNYGSEGRQAEQNTANAAAVSQNESRNPGGFSANGVTAYYTNSAYPTAFTRILSINYFDTYPAETPARPSQVFGKNTIGDNPAMAVNTKNLPTASYVKNIEEDNWTKSYIWYDEKARAIGSHSVNHLGGYTKTESELDFSGTPQKTKVYHKRLSSDTETIITQIYEYDSQNRLKKQWHQVNSQPQELLSENTYNELSQLSNKKVGNNLQNIDYAYNIRGWMTRINDPSGLNGKLFGYEVKYTDPLNTSASAKYNGNITEVNWKTSTDGVYRRYNYTYDALNRLLQGTYSEPYNSVTSNNYFNENISYDSNGNIKTLKRFSRPSSGTIAEKIDDLVYNYENSNLSNRLASISLPAGVANNASGYNALGYTIGYDANGNMTSQQDKGISAIQYNLLNLASVMTTAQGTISYTYAADGTKLRKAATSKTVDYLDGFQYETSQSTTSLQFIPTAEGYFDFVKNKYIYSYKDHLGNVRLSYFRNTNGSAEVLEENNYYPFGLKHEGYNALAGNNSYQYKYNGKELQETKMLDYGWRQYMPELGRWNGMDQLAETYNSVSPFAYVGNNPIDMFDPDGRLTQAQTDYIWNNSGQGVTSWSFNNDGSPKLNSFNYMNDSDSQSLIKSFYAAASGEGSSTIHYWTGNSTATAYTSNNELFGDHNFGTLHQLTIKIENGTPFDAYKNWADWGSTTLGGGFKYISEQRTALYNSGYWIDNLGQMRSITYAGRGRGSSLIGLRSDYLRNTVMLGKYAKRAGYVGYAISAAQISYGVYKDGGKFGVRAQVATANVAGGMAGAAVGAWLGAKILAPIGGAIGVAFFGVGAAPGAAIGGAIGGIVGGILGGVYGGDYAEGVASRILNKPDY</sequence>
<dbReference type="InterPro" id="IPR022385">
    <property type="entry name" value="Rhs_assc_core"/>
</dbReference>
<evidence type="ECO:0000256" key="1">
    <source>
        <dbReference type="SAM" id="SignalP"/>
    </source>
</evidence>
<protein>
    <submittedName>
        <fullName evidence="3">DUF6443 domain-containing protein</fullName>
    </submittedName>
</protein>
<evidence type="ECO:0000259" key="2">
    <source>
        <dbReference type="Pfam" id="PF20041"/>
    </source>
</evidence>